<dbReference type="FunFam" id="1.10.287.130:FF:000004">
    <property type="entry name" value="Ethylene receptor 1"/>
    <property type="match status" value="1"/>
</dbReference>
<reference evidence="22 23" key="1">
    <citation type="submission" date="2013-08" db="EMBL/GenBank/DDBJ databases">
        <title>The genome sequence of Skermanella stibiiresistens.</title>
        <authorList>
            <person name="Zhu W."/>
            <person name="Wang G."/>
        </authorList>
    </citation>
    <scope>NUCLEOTIDE SEQUENCE [LARGE SCALE GENOMIC DNA]</scope>
    <source>
        <strain evidence="22 23">SB22</strain>
    </source>
</reference>
<dbReference type="PROSITE" id="PS50894">
    <property type="entry name" value="HPT"/>
    <property type="match status" value="1"/>
</dbReference>
<dbReference type="SUPFAM" id="SSF55785">
    <property type="entry name" value="PYP-like sensor domain (PAS domain)"/>
    <property type="match status" value="5"/>
</dbReference>
<evidence type="ECO:0000256" key="2">
    <source>
        <dbReference type="ARBA" id="ARBA00004651"/>
    </source>
</evidence>
<dbReference type="CDD" id="cd16922">
    <property type="entry name" value="HATPase_EvgS-ArcB-TorS-like"/>
    <property type="match status" value="1"/>
</dbReference>
<feature type="coiled-coil region" evidence="16">
    <location>
        <begin position="363"/>
        <end position="390"/>
    </location>
</feature>
<dbReference type="Pfam" id="PF00512">
    <property type="entry name" value="HisKA"/>
    <property type="match status" value="1"/>
</dbReference>
<comment type="catalytic activity">
    <reaction evidence="1">
        <text>ATP + protein L-histidine = ADP + protein N-phospho-L-histidine.</text>
        <dbReference type="EC" id="2.7.13.3"/>
    </reaction>
</comment>
<evidence type="ECO:0000313" key="23">
    <source>
        <dbReference type="Proteomes" id="UP000019486"/>
    </source>
</evidence>
<evidence type="ECO:0000256" key="16">
    <source>
        <dbReference type="SAM" id="Coils"/>
    </source>
</evidence>
<dbReference type="InterPro" id="IPR036097">
    <property type="entry name" value="HisK_dim/P_sf"/>
</dbReference>
<organism evidence="22 23">
    <name type="scientific">Skermanella stibiiresistens SB22</name>
    <dbReference type="NCBI Taxonomy" id="1385369"/>
    <lineage>
        <taxon>Bacteria</taxon>
        <taxon>Pseudomonadati</taxon>
        <taxon>Pseudomonadota</taxon>
        <taxon>Alphaproteobacteria</taxon>
        <taxon>Rhodospirillales</taxon>
        <taxon>Azospirillaceae</taxon>
        <taxon>Skermanella</taxon>
    </lineage>
</organism>
<keyword evidence="6" id="KW-0808">Transferase</keyword>
<dbReference type="GO" id="GO:0005524">
    <property type="term" value="F:ATP binding"/>
    <property type="evidence" value="ECO:0007669"/>
    <property type="project" value="UniProtKB-KW"/>
</dbReference>
<evidence type="ECO:0000259" key="19">
    <source>
        <dbReference type="PROSITE" id="PS50112"/>
    </source>
</evidence>
<evidence type="ECO:0000256" key="8">
    <source>
        <dbReference type="ARBA" id="ARBA00022741"/>
    </source>
</evidence>
<dbReference type="SMART" id="SM00091">
    <property type="entry name" value="PAS"/>
    <property type="match status" value="4"/>
</dbReference>
<keyword evidence="4" id="KW-1003">Cell membrane</keyword>
<dbReference type="InterPro" id="IPR036890">
    <property type="entry name" value="HATPase_C_sf"/>
</dbReference>
<evidence type="ECO:0000256" key="3">
    <source>
        <dbReference type="ARBA" id="ARBA00012438"/>
    </source>
</evidence>
<dbReference type="InterPro" id="IPR005467">
    <property type="entry name" value="His_kinase_dom"/>
</dbReference>
<feature type="domain" description="PAC" evidence="20">
    <location>
        <begin position="579"/>
        <end position="631"/>
    </location>
</feature>
<dbReference type="FunFam" id="3.30.565.10:FF:000010">
    <property type="entry name" value="Sensor histidine kinase RcsC"/>
    <property type="match status" value="1"/>
</dbReference>
<dbReference type="CDD" id="cd00088">
    <property type="entry name" value="HPT"/>
    <property type="match status" value="1"/>
</dbReference>
<dbReference type="PRINTS" id="PR00344">
    <property type="entry name" value="BCTRLSENSOR"/>
</dbReference>
<dbReference type="Pfam" id="PF08447">
    <property type="entry name" value="PAS_3"/>
    <property type="match status" value="1"/>
</dbReference>
<keyword evidence="10" id="KW-0067">ATP-binding</keyword>
<dbReference type="Gene3D" id="1.20.120.160">
    <property type="entry name" value="HPT domain"/>
    <property type="match status" value="1"/>
</dbReference>
<dbReference type="PATRIC" id="fig|1385369.3.peg.3209"/>
<keyword evidence="23" id="KW-1185">Reference proteome</keyword>
<keyword evidence="8" id="KW-0547">Nucleotide-binding</keyword>
<keyword evidence="9 22" id="KW-0418">Kinase</keyword>
<accession>W9H563</accession>
<evidence type="ECO:0000256" key="4">
    <source>
        <dbReference type="ARBA" id="ARBA00022475"/>
    </source>
</evidence>
<dbReference type="InterPro" id="IPR003594">
    <property type="entry name" value="HATPase_dom"/>
</dbReference>
<evidence type="ECO:0000256" key="7">
    <source>
        <dbReference type="ARBA" id="ARBA00022692"/>
    </source>
</evidence>
<comment type="caution">
    <text evidence="22">The sequence shown here is derived from an EMBL/GenBank/DDBJ whole genome shotgun (WGS) entry which is preliminary data.</text>
</comment>
<dbReference type="SMART" id="SM00448">
    <property type="entry name" value="REC"/>
    <property type="match status" value="1"/>
</dbReference>
<dbReference type="Gene3D" id="1.10.287.130">
    <property type="match status" value="1"/>
</dbReference>
<dbReference type="AlphaFoldDB" id="W9H563"/>
<dbReference type="PANTHER" id="PTHR45339:SF1">
    <property type="entry name" value="HYBRID SIGNAL TRANSDUCTION HISTIDINE KINASE J"/>
    <property type="match status" value="1"/>
</dbReference>
<dbReference type="InterPro" id="IPR001789">
    <property type="entry name" value="Sig_transdc_resp-reg_receiver"/>
</dbReference>
<feature type="domain" description="HPt" evidence="21">
    <location>
        <begin position="1090"/>
        <end position="1182"/>
    </location>
</feature>
<evidence type="ECO:0000256" key="9">
    <source>
        <dbReference type="ARBA" id="ARBA00022777"/>
    </source>
</evidence>
<dbReference type="EMBL" id="AVFL01000010">
    <property type="protein sequence ID" value="EWY39842.1"/>
    <property type="molecule type" value="Genomic_DNA"/>
</dbReference>
<dbReference type="InterPro" id="IPR004358">
    <property type="entry name" value="Sig_transdc_His_kin-like_C"/>
</dbReference>
<dbReference type="InterPro" id="IPR013656">
    <property type="entry name" value="PAS_4"/>
</dbReference>
<dbReference type="RefSeq" id="WP_051512428.1">
    <property type="nucleotide sequence ID" value="NZ_AVFL01000010.1"/>
</dbReference>
<dbReference type="Pfam" id="PF01627">
    <property type="entry name" value="Hpt"/>
    <property type="match status" value="1"/>
</dbReference>
<dbReference type="Pfam" id="PF12860">
    <property type="entry name" value="PAS_7"/>
    <property type="match status" value="1"/>
</dbReference>
<sequence>MLATCAETDLRRIIEGIGTPTFVIDARKDRSFRQIGGNQRSTAFFAALSADFSDHCLACLDTGEAVEFDRDFLDDGRARSARITLVPLFDETGGVARLLGTATDVSARRAAEREAQRTRALYQGVLDEQQDLISRFLPDTTLTYVNDAYARLLGVPPEAILGQRFADALTPSDRARVTALFDHLGEKVEGEPIELVNENAVVTPSGEQRWIRWRNVALTDEGGRIVGYQSVGTDITDRKLAEEGMRTAQRSLREVIDSISEGFALYDADDRLVLYNENFAANTPHLDAFDTPTGATFEDILRAGLDSRRLLDGRAIANREAWIAERVAAHRFPPDTPAEQRLADGRHFRVSERRTRDGGVVCIQTDITRLREQEAKIRESERRLKVILDTAADAIITIDGRGTVRDFNKAAEAIFGYLADEVIGRSIEMLMSVDMAAAHQGFIDAHVATGVNRIVGVGREVQGRRSDGKLVDLDLAISAVAGGDSLFTGILRDITDRKRTQAALVESEQRMRLLADSATDIISLHAPDTTMIYVSPSCQAQLGIEPNDMIGRRLEEFVHPDDLPVAELTRSGERVGPAGSAVFRLRHRDGRWLWFESVSGRLEGTRDHGAGILTSMREVTERIRYEQELREASDRLAAQAVELRKLAVDLDVARRIAEQASDAKSQFLAMMSHELRTPMTGVMGMVDLLNGTPLSDEQRGYVRTLGASAGILLTILNDVLDFSKIEAGHLLIEEIDFDLRRIVDDVLHLFSGRAVEKGVTLTADVPADAPGVVRGDPTRLRQVLFNLVGNALKFTETGGIQVRLAGHRTDDADDGVSLRFEVSDSGMGLTEEQRSRLFEAFVQADTTTTRRFGGTGLGLAICKRLVEAMGGEIGVESAPGAGSTFHFTVRLTRGHAEPPPAKPVMTFPAAAKRGVRILLAEDNEVNRLLVVKMLERLGHTATAVEDGQAAVEAARHGGYDMILMDMQMPVLDGASATREIRRLPGAAGRVPIVALTADVASGNRQRHLEAGLDGYFTKPIDWTALASAIDALAGDGDLDGGAGRAEDGGARSPVSAIPVMACADAAPGTDLLVRLPLVDIGRLEELRASIGDSYDLMIQMFPESVREELDTLRAGLLAGDAVTSRRAAHTLKGVAASFGATRIQAIAHMLEDTSHSPEYSAQLLNSLEAALAATLDALNPVA</sequence>
<dbReference type="GO" id="GO:0000155">
    <property type="term" value="F:phosphorelay sensor kinase activity"/>
    <property type="evidence" value="ECO:0007669"/>
    <property type="project" value="InterPro"/>
</dbReference>
<evidence type="ECO:0000256" key="15">
    <source>
        <dbReference type="PROSITE-ProRule" id="PRU00169"/>
    </source>
</evidence>
<evidence type="ECO:0000256" key="14">
    <source>
        <dbReference type="PROSITE-ProRule" id="PRU00110"/>
    </source>
</evidence>
<dbReference type="SUPFAM" id="SSF52172">
    <property type="entry name" value="CheY-like"/>
    <property type="match status" value="1"/>
</dbReference>
<dbReference type="PROSITE" id="PS50112">
    <property type="entry name" value="PAS"/>
    <property type="match status" value="3"/>
</dbReference>
<proteinExistence type="predicted"/>
<dbReference type="SMART" id="SM00073">
    <property type="entry name" value="HPT"/>
    <property type="match status" value="1"/>
</dbReference>
<dbReference type="Pfam" id="PF00989">
    <property type="entry name" value="PAS"/>
    <property type="match status" value="1"/>
</dbReference>
<keyword evidence="13" id="KW-0472">Membrane</keyword>
<evidence type="ECO:0000259" key="17">
    <source>
        <dbReference type="PROSITE" id="PS50109"/>
    </source>
</evidence>
<dbReference type="Gene3D" id="3.40.50.2300">
    <property type="match status" value="1"/>
</dbReference>
<evidence type="ECO:0000256" key="11">
    <source>
        <dbReference type="ARBA" id="ARBA00022989"/>
    </source>
</evidence>
<dbReference type="InterPro" id="IPR000014">
    <property type="entry name" value="PAS"/>
</dbReference>
<evidence type="ECO:0000313" key="22">
    <source>
        <dbReference type="EMBL" id="EWY39842.1"/>
    </source>
</evidence>
<keyword evidence="11" id="KW-1133">Transmembrane helix</keyword>
<keyword evidence="5 15" id="KW-0597">Phosphoprotein</keyword>
<dbReference type="CDD" id="cd17546">
    <property type="entry name" value="REC_hyHK_CKI1_RcsC-like"/>
    <property type="match status" value="1"/>
</dbReference>
<feature type="domain" description="Histidine kinase" evidence="17">
    <location>
        <begin position="670"/>
        <end position="893"/>
    </location>
</feature>
<gene>
    <name evidence="22" type="ORF">N825_04925</name>
</gene>
<keyword evidence="16" id="KW-0175">Coiled coil</keyword>
<evidence type="ECO:0000256" key="13">
    <source>
        <dbReference type="ARBA" id="ARBA00023136"/>
    </source>
</evidence>
<dbReference type="GO" id="GO:0006355">
    <property type="term" value="P:regulation of DNA-templated transcription"/>
    <property type="evidence" value="ECO:0007669"/>
    <property type="project" value="InterPro"/>
</dbReference>
<evidence type="ECO:0000256" key="1">
    <source>
        <dbReference type="ARBA" id="ARBA00000085"/>
    </source>
</evidence>
<dbReference type="CDD" id="cd00130">
    <property type="entry name" value="PAS"/>
    <property type="match status" value="3"/>
</dbReference>
<dbReference type="InterPro" id="IPR008207">
    <property type="entry name" value="Sig_transdc_His_kin_Hpt_dom"/>
</dbReference>
<dbReference type="InterPro" id="IPR036641">
    <property type="entry name" value="HPT_dom_sf"/>
</dbReference>
<dbReference type="PROSITE" id="PS50109">
    <property type="entry name" value="HIS_KIN"/>
    <property type="match status" value="1"/>
</dbReference>
<feature type="domain" description="PAC" evidence="20">
    <location>
        <begin position="64"/>
        <end position="117"/>
    </location>
</feature>
<dbReference type="Pfam" id="PF00072">
    <property type="entry name" value="Response_reg"/>
    <property type="match status" value="1"/>
</dbReference>
<evidence type="ECO:0000256" key="10">
    <source>
        <dbReference type="ARBA" id="ARBA00022840"/>
    </source>
</evidence>
<dbReference type="Gene3D" id="3.30.565.10">
    <property type="entry name" value="Histidine kinase-like ATPase, C-terminal domain"/>
    <property type="match status" value="1"/>
</dbReference>
<feature type="modified residue" description="4-aspartylphosphate" evidence="15">
    <location>
        <position position="965"/>
    </location>
</feature>
<dbReference type="SMART" id="SM00086">
    <property type="entry name" value="PAC"/>
    <property type="match status" value="4"/>
</dbReference>
<feature type="domain" description="PAC" evidence="20">
    <location>
        <begin position="195"/>
        <end position="247"/>
    </location>
</feature>
<dbReference type="InterPro" id="IPR001610">
    <property type="entry name" value="PAC"/>
</dbReference>
<comment type="subcellular location">
    <subcellularLocation>
        <location evidence="2">Cell membrane</location>
        <topology evidence="2">Multi-pass membrane protein</topology>
    </subcellularLocation>
</comment>
<dbReference type="InterPro" id="IPR013655">
    <property type="entry name" value="PAS_fold_3"/>
</dbReference>
<dbReference type="Pfam" id="PF02518">
    <property type="entry name" value="HATPase_c"/>
    <property type="match status" value="1"/>
</dbReference>
<evidence type="ECO:0000256" key="12">
    <source>
        <dbReference type="ARBA" id="ARBA00023012"/>
    </source>
</evidence>
<dbReference type="PROSITE" id="PS50110">
    <property type="entry name" value="RESPONSE_REGULATORY"/>
    <property type="match status" value="1"/>
</dbReference>
<feature type="domain" description="PAS" evidence="19">
    <location>
        <begin position="118"/>
        <end position="191"/>
    </location>
</feature>
<evidence type="ECO:0000259" key="20">
    <source>
        <dbReference type="PROSITE" id="PS50113"/>
    </source>
</evidence>
<feature type="domain" description="PAS" evidence="19">
    <location>
        <begin position="380"/>
        <end position="426"/>
    </location>
</feature>
<dbReference type="InterPro" id="IPR011006">
    <property type="entry name" value="CheY-like_superfamily"/>
</dbReference>
<evidence type="ECO:0000256" key="5">
    <source>
        <dbReference type="ARBA" id="ARBA00022553"/>
    </source>
</evidence>
<feature type="modified residue" description="Phosphohistidine" evidence="14">
    <location>
        <position position="1129"/>
    </location>
</feature>
<evidence type="ECO:0000259" key="21">
    <source>
        <dbReference type="PROSITE" id="PS50894"/>
    </source>
</evidence>
<dbReference type="Proteomes" id="UP000019486">
    <property type="component" value="Unassembled WGS sequence"/>
</dbReference>
<dbReference type="Gene3D" id="3.30.450.20">
    <property type="entry name" value="PAS domain"/>
    <property type="match status" value="5"/>
</dbReference>
<dbReference type="InterPro" id="IPR035965">
    <property type="entry name" value="PAS-like_dom_sf"/>
</dbReference>
<dbReference type="PROSITE" id="PS50113">
    <property type="entry name" value="PAC"/>
    <property type="match status" value="3"/>
</dbReference>
<dbReference type="STRING" id="1385369.N825_04925"/>
<keyword evidence="12" id="KW-0902">Two-component regulatory system</keyword>
<dbReference type="SMART" id="SM00387">
    <property type="entry name" value="HATPase_c"/>
    <property type="match status" value="1"/>
</dbReference>
<dbReference type="InterPro" id="IPR013767">
    <property type="entry name" value="PAS_fold"/>
</dbReference>
<dbReference type="PANTHER" id="PTHR45339">
    <property type="entry name" value="HYBRID SIGNAL TRANSDUCTION HISTIDINE KINASE J"/>
    <property type="match status" value="1"/>
</dbReference>
<name>W9H563_9PROT</name>
<feature type="domain" description="PAS" evidence="19">
    <location>
        <begin position="507"/>
        <end position="562"/>
    </location>
</feature>
<feature type="domain" description="Response regulatory" evidence="18">
    <location>
        <begin position="916"/>
        <end position="1033"/>
    </location>
</feature>
<evidence type="ECO:0000259" key="18">
    <source>
        <dbReference type="PROSITE" id="PS50110"/>
    </source>
</evidence>
<evidence type="ECO:0000256" key="6">
    <source>
        <dbReference type="ARBA" id="ARBA00022679"/>
    </source>
</evidence>
<dbReference type="SUPFAM" id="SSF47384">
    <property type="entry name" value="Homodimeric domain of signal transducing histidine kinase"/>
    <property type="match status" value="1"/>
</dbReference>
<dbReference type="SMART" id="SM00388">
    <property type="entry name" value="HisKA"/>
    <property type="match status" value="1"/>
</dbReference>
<dbReference type="SUPFAM" id="SSF55874">
    <property type="entry name" value="ATPase domain of HSP90 chaperone/DNA topoisomerase II/histidine kinase"/>
    <property type="match status" value="1"/>
</dbReference>
<dbReference type="Pfam" id="PF08448">
    <property type="entry name" value="PAS_4"/>
    <property type="match status" value="2"/>
</dbReference>
<dbReference type="GO" id="GO:0005886">
    <property type="term" value="C:plasma membrane"/>
    <property type="evidence" value="ECO:0007669"/>
    <property type="project" value="UniProtKB-SubCell"/>
</dbReference>
<protein>
    <recommendedName>
        <fullName evidence="3">histidine kinase</fullName>
        <ecNumber evidence="3">2.7.13.3</ecNumber>
    </recommendedName>
</protein>
<dbReference type="CDD" id="cd00082">
    <property type="entry name" value="HisKA"/>
    <property type="match status" value="1"/>
</dbReference>
<keyword evidence="7" id="KW-0812">Transmembrane</keyword>
<dbReference type="InterPro" id="IPR003661">
    <property type="entry name" value="HisK_dim/P_dom"/>
</dbReference>
<dbReference type="NCBIfam" id="TIGR00229">
    <property type="entry name" value="sensory_box"/>
    <property type="match status" value="3"/>
</dbReference>
<dbReference type="SUPFAM" id="SSF47226">
    <property type="entry name" value="Histidine-containing phosphotransfer domain, HPT domain"/>
    <property type="match status" value="1"/>
</dbReference>
<dbReference type="EC" id="2.7.13.3" evidence="3"/>
<dbReference type="InterPro" id="IPR000700">
    <property type="entry name" value="PAS-assoc_C"/>
</dbReference>